<evidence type="ECO:0008006" key="5">
    <source>
        <dbReference type="Google" id="ProtNLM"/>
    </source>
</evidence>
<proteinExistence type="predicted"/>
<evidence type="ECO:0000313" key="4">
    <source>
        <dbReference type="Proteomes" id="UP000197090"/>
    </source>
</evidence>
<feature type="transmembrane region" description="Helical" evidence="2">
    <location>
        <begin position="25"/>
        <end position="44"/>
    </location>
</feature>
<evidence type="ECO:0000313" key="3">
    <source>
        <dbReference type="EMBL" id="OWQ74523.1"/>
    </source>
</evidence>
<accession>A0A246I6T9</accession>
<dbReference type="EMBL" id="NIVX01000069">
    <property type="protein sequence ID" value="OWQ74523.1"/>
    <property type="molecule type" value="Genomic_DNA"/>
</dbReference>
<organism evidence="3 4">
    <name type="scientific">Stenotrophomonas maltophilia</name>
    <name type="common">Pseudomonas maltophilia</name>
    <name type="synonym">Xanthomonas maltophilia</name>
    <dbReference type="NCBI Taxonomy" id="40324"/>
    <lineage>
        <taxon>Bacteria</taxon>
        <taxon>Pseudomonadati</taxon>
        <taxon>Pseudomonadota</taxon>
        <taxon>Gammaproteobacteria</taxon>
        <taxon>Lysobacterales</taxon>
        <taxon>Lysobacteraceae</taxon>
        <taxon>Stenotrophomonas</taxon>
        <taxon>Stenotrophomonas maltophilia group</taxon>
    </lineage>
</organism>
<feature type="transmembrane region" description="Helical" evidence="2">
    <location>
        <begin position="124"/>
        <end position="153"/>
    </location>
</feature>
<evidence type="ECO:0000256" key="1">
    <source>
        <dbReference type="SAM" id="MobiDB-lite"/>
    </source>
</evidence>
<name>A0A246I6T9_STEMA</name>
<keyword evidence="2" id="KW-0472">Membrane</keyword>
<feature type="transmembrane region" description="Helical" evidence="2">
    <location>
        <begin position="81"/>
        <end position="103"/>
    </location>
</feature>
<gene>
    <name evidence="3" type="ORF">CEE63_10240</name>
</gene>
<keyword evidence="2" id="KW-1133">Transmembrane helix</keyword>
<dbReference type="Proteomes" id="UP000197090">
    <property type="component" value="Unassembled WGS sequence"/>
</dbReference>
<sequence length="272" mass="29234">MWMSDAAERVNWYQRFSAWWETQSLAIKVYFGGLALLLMAIASFQASPRGLLTSCLAYASSGLLAFGFLREAYLWVTPKLQLPLVKLLMTGASVMALAAATGISKMAVNEATGQDPMHFPTTVALLLPLSVLRVVSVVAIIVSTLSTAALMIWAGAKVLLTRGALDDKDGWLLAARVLAGLSIALIISSTSGPAIVPSWMQALARKSALFLDFHDDPTCTTKADERTHRINDNVVIVGAAAGADPTYVRRSCPLQAEREPLERSSPDPSSTR</sequence>
<keyword evidence="2" id="KW-0812">Transmembrane</keyword>
<feature type="region of interest" description="Disordered" evidence="1">
    <location>
        <begin position="253"/>
        <end position="272"/>
    </location>
</feature>
<feature type="transmembrane region" description="Helical" evidence="2">
    <location>
        <begin position="51"/>
        <end position="69"/>
    </location>
</feature>
<comment type="caution">
    <text evidence="3">The sequence shown here is derived from an EMBL/GenBank/DDBJ whole genome shotgun (WGS) entry which is preliminary data.</text>
</comment>
<evidence type="ECO:0000256" key="2">
    <source>
        <dbReference type="SAM" id="Phobius"/>
    </source>
</evidence>
<feature type="transmembrane region" description="Helical" evidence="2">
    <location>
        <begin position="173"/>
        <end position="196"/>
    </location>
</feature>
<protein>
    <recommendedName>
        <fullName evidence="5">Transmembrane protein</fullName>
    </recommendedName>
</protein>
<reference evidence="3 4" key="1">
    <citation type="submission" date="2017-06" db="EMBL/GenBank/DDBJ databases">
        <authorList>
            <person name="Kim H.J."/>
            <person name="Triplett B.A."/>
        </authorList>
    </citation>
    <scope>NUCLEOTIDE SEQUENCE [LARGE SCALE GENOMIC DNA]</scope>
    <source>
        <strain evidence="3 4">594</strain>
    </source>
</reference>
<feature type="compositionally biased region" description="Basic and acidic residues" evidence="1">
    <location>
        <begin position="256"/>
        <end position="265"/>
    </location>
</feature>
<dbReference type="AlphaFoldDB" id="A0A246I6T9"/>